<dbReference type="EC" id="2.7.7.19" evidence="3"/>
<feature type="domain" description="Poly(A) RNA polymerase mitochondrial-like central palm" evidence="9">
    <location>
        <begin position="131"/>
        <end position="252"/>
    </location>
</feature>
<feature type="domain" description="PAP-associated" evidence="8">
    <location>
        <begin position="331"/>
        <end position="389"/>
    </location>
</feature>
<dbReference type="FunFam" id="3.30.460.10:FF:000006">
    <property type="entry name" value="non-canonical poly(A) RNA polymerase PAPD5"/>
    <property type="match status" value="1"/>
</dbReference>
<evidence type="ECO:0000259" key="9">
    <source>
        <dbReference type="Pfam" id="PF22600"/>
    </source>
</evidence>
<dbReference type="GO" id="GO:0046872">
    <property type="term" value="F:metal ion binding"/>
    <property type="evidence" value="ECO:0007669"/>
    <property type="project" value="UniProtKB-KW"/>
</dbReference>
<dbReference type="GO" id="GO:1990817">
    <property type="term" value="F:poly(A) RNA polymerase activity"/>
    <property type="evidence" value="ECO:0007669"/>
    <property type="project" value="UniProtKB-EC"/>
</dbReference>
<dbReference type="SUPFAM" id="SSF81301">
    <property type="entry name" value="Nucleotidyltransferase"/>
    <property type="match status" value="1"/>
</dbReference>
<dbReference type="InterPro" id="IPR045862">
    <property type="entry name" value="Trf4-like"/>
</dbReference>
<gene>
    <name evidence="10" type="ORF">OMED0930_LOCUS1567</name>
</gene>
<dbReference type="SUPFAM" id="SSF81631">
    <property type="entry name" value="PAP/OAS1 substrate-binding domain"/>
    <property type="match status" value="1"/>
</dbReference>
<dbReference type="PANTHER" id="PTHR23092">
    <property type="entry name" value="POLY(A) RNA POLYMERASE"/>
    <property type="match status" value="1"/>
</dbReference>
<reference evidence="10" key="1">
    <citation type="submission" date="2021-01" db="EMBL/GenBank/DDBJ databases">
        <authorList>
            <person name="Corre E."/>
            <person name="Pelletier E."/>
            <person name="Niang G."/>
            <person name="Scheremetjew M."/>
            <person name="Finn R."/>
            <person name="Kale V."/>
            <person name="Holt S."/>
            <person name="Cochrane G."/>
            <person name="Meng A."/>
            <person name="Brown T."/>
            <person name="Cohen L."/>
        </authorList>
    </citation>
    <scope>NUCLEOTIDE SEQUENCE</scope>
    <source>
        <strain evidence="10">Clade-D-RCC1621</strain>
    </source>
</reference>
<comment type="cofactor">
    <cofactor evidence="1">
        <name>Mn(2+)</name>
        <dbReference type="ChEBI" id="CHEBI:29035"/>
    </cofactor>
</comment>
<sequence length="567" mass="61771">MPEAGEIEAPKYARVGGLGLGLGLGVGVEIGRGADEDEAPRRSRIGGKKIAAKILPITDGGLGDDVIDFAYLDQAPIRNEPGSASAAAVKSLEVPEEEEEQEHFDPNENPRWCPPGTVKRLRNLQSPLIRLHNEIVDFGRFLEPTEEEETARAAAVERVRAVVKSIWPAARFEVHGSFATGMYLPSSDIDAVILDSGAKSPAICLKALAITLARRGMAMKIQLIAKARVPIVKFEEVESGFQFDISFDVANGPASAEIVRENMKRFPALRPLTTVLKAFLHQRGLNEVYSGGIGSYALLCMVMAHLQLHNTTCKSTWAGSHGASDASEGCLGTLLIDFFELFGRRLVAEDVGISCGGKGPGFFKKRDRNMYEEARPFLWAIEDPQDETNDLGRNSYACRQVKSAFEHAFTVITAPVDSRDGFLLRRIVQMDPSWAKSRQPPAQPGAIRGVALDFPKYVKLGRQRAAHEQKQVAEARGKKRGREEVVDVASDKEDGGDSSDELSSSSSSSSSSDEEEGQAPEKQQPKKKRKGKRGKSSNKRQKIVTQTPGGTKKGAYFAKGRPQGKKS</sequence>
<proteinExistence type="inferred from homology"/>
<keyword evidence="4" id="KW-0808">Transferase</keyword>
<evidence type="ECO:0000256" key="7">
    <source>
        <dbReference type="SAM" id="MobiDB-lite"/>
    </source>
</evidence>
<dbReference type="CDD" id="cd05402">
    <property type="entry name" value="NT_PAP_TUTase"/>
    <property type="match status" value="1"/>
</dbReference>
<dbReference type="GO" id="GO:0003729">
    <property type="term" value="F:mRNA binding"/>
    <property type="evidence" value="ECO:0007669"/>
    <property type="project" value="TreeGrafter"/>
</dbReference>
<evidence type="ECO:0000313" key="10">
    <source>
        <dbReference type="EMBL" id="CAD8810473.1"/>
    </source>
</evidence>
<feature type="compositionally biased region" description="Low complexity" evidence="7">
    <location>
        <begin position="501"/>
        <end position="511"/>
    </location>
</feature>
<keyword evidence="6" id="KW-0460">Magnesium</keyword>
<feature type="compositionally biased region" description="Basic and acidic residues" evidence="7">
    <location>
        <begin position="465"/>
        <end position="495"/>
    </location>
</feature>
<evidence type="ECO:0000256" key="1">
    <source>
        <dbReference type="ARBA" id="ARBA00001936"/>
    </source>
</evidence>
<dbReference type="EMBL" id="HBFO01002288">
    <property type="protein sequence ID" value="CAD8810473.1"/>
    <property type="molecule type" value="Transcribed_RNA"/>
</dbReference>
<dbReference type="Gene3D" id="3.30.460.10">
    <property type="entry name" value="Beta Polymerase, domain 2"/>
    <property type="match status" value="1"/>
</dbReference>
<dbReference type="PANTHER" id="PTHR23092:SF15">
    <property type="entry name" value="INACTIVE NON-CANONICAL POLY(A) RNA POLYMERASE PROTEIN TRF4-2-RELATED"/>
    <property type="match status" value="1"/>
</dbReference>
<dbReference type="Pfam" id="PF03828">
    <property type="entry name" value="PAP_assoc"/>
    <property type="match status" value="1"/>
</dbReference>
<evidence type="ECO:0000256" key="2">
    <source>
        <dbReference type="ARBA" id="ARBA00008593"/>
    </source>
</evidence>
<evidence type="ECO:0000256" key="5">
    <source>
        <dbReference type="ARBA" id="ARBA00022723"/>
    </source>
</evidence>
<dbReference type="GO" id="GO:0031123">
    <property type="term" value="P:RNA 3'-end processing"/>
    <property type="evidence" value="ECO:0007669"/>
    <property type="project" value="TreeGrafter"/>
</dbReference>
<organism evidence="10">
    <name type="scientific">Ostreococcus mediterraneus</name>
    <dbReference type="NCBI Taxonomy" id="1486918"/>
    <lineage>
        <taxon>Eukaryota</taxon>
        <taxon>Viridiplantae</taxon>
        <taxon>Chlorophyta</taxon>
        <taxon>Mamiellophyceae</taxon>
        <taxon>Mamiellales</taxon>
        <taxon>Bathycoccaceae</taxon>
        <taxon>Ostreococcus</taxon>
    </lineage>
</organism>
<dbReference type="InterPro" id="IPR043519">
    <property type="entry name" value="NT_sf"/>
</dbReference>
<evidence type="ECO:0000256" key="6">
    <source>
        <dbReference type="ARBA" id="ARBA00022842"/>
    </source>
</evidence>
<comment type="similarity">
    <text evidence="2">Belongs to the DNA polymerase type-B-like family.</text>
</comment>
<dbReference type="AlphaFoldDB" id="A0A7S0WFE2"/>
<evidence type="ECO:0000256" key="3">
    <source>
        <dbReference type="ARBA" id="ARBA00012388"/>
    </source>
</evidence>
<keyword evidence="5" id="KW-0479">Metal-binding</keyword>
<dbReference type="GO" id="GO:0005730">
    <property type="term" value="C:nucleolus"/>
    <property type="evidence" value="ECO:0007669"/>
    <property type="project" value="TreeGrafter"/>
</dbReference>
<dbReference type="InterPro" id="IPR002058">
    <property type="entry name" value="PAP_assoc"/>
</dbReference>
<feature type="region of interest" description="Disordered" evidence="7">
    <location>
        <begin position="463"/>
        <end position="567"/>
    </location>
</feature>
<accession>A0A7S0WFE2</accession>
<dbReference type="InterPro" id="IPR054708">
    <property type="entry name" value="MTPAP-like_central"/>
</dbReference>
<evidence type="ECO:0000256" key="4">
    <source>
        <dbReference type="ARBA" id="ARBA00022679"/>
    </source>
</evidence>
<name>A0A7S0WFE2_9CHLO</name>
<dbReference type="GO" id="GO:0043634">
    <property type="term" value="P:polyadenylation-dependent ncRNA catabolic process"/>
    <property type="evidence" value="ECO:0007669"/>
    <property type="project" value="TreeGrafter"/>
</dbReference>
<dbReference type="GO" id="GO:0031499">
    <property type="term" value="C:TRAMP complex"/>
    <property type="evidence" value="ECO:0007669"/>
    <property type="project" value="TreeGrafter"/>
</dbReference>
<dbReference type="Pfam" id="PF22600">
    <property type="entry name" value="MTPAP-like_central"/>
    <property type="match status" value="1"/>
</dbReference>
<feature type="compositionally biased region" description="Basic residues" evidence="7">
    <location>
        <begin position="525"/>
        <end position="542"/>
    </location>
</feature>
<protein>
    <recommendedName>
        <fullName evidence="3">polynucleotide adenylyltransferase</fullName>
        <ecNumber evidence="3">2.7.7.19</ecNumber>
    </recommendedName>
</protein>
<dbReference type="Gene3D" id="1.10.1410.10">
    <property type="match status" value="1"/>
</dbReference>
<evidence type="ECO:0000259" key="8">
    <source>
        <dbReference type="Pfam" id="PF03828"/>
    </source>
</evidence>